<dbReference type="FunFam" id="3.40.50.1440:FF:000007">
    <property type="entry name" value="Tubulin alpha chain"/>
    <property type="match status" value="1"/>
</dbReference>
<dbReference type="EMBL" id="JAHLQT010010178">
    <property type="protein sequence ID" value="KAG7173108.1"/>
    <property type="molecule type" value="Genomic_DNA"/>
</dbReference>
<dbReference type="InterPro" id="IPR018316">
    <property type="entry name" value="Tubulin/FtsZ_2-layer-sand-dom"/>
</dbReference>
<evidence type="ECO:0000256" key="10">
    <source>
        <dbReference type="ARBA" id="ARBA00023134"/>
    </source>
</evidence>
<keyword evidence="9" id="KW-0460">Magnesium</keyword>
<evidence type="ECO:0000259" key="15">
    <source>
        <dbReference type="SMART" id="SM00865"/>
    </source>
</evidence>
<evidence type="ECO:0000256" key="2">
    <source>
        <dbReference type="ARBA" id="ARBA00004245"/>
    </source>
</evidence>
<dbReference type="PROSITE" id="PS00227">
    <property type="entry name" value="TUBULIN"/>
    <property type="match status" value="1"/>
</dbReference>
<accession>A0A8J5N5D2</accession>
<evidence type="ECO:0000256" key="11">
    <source>
        <dbReference type="ARBA" id="ARBA00023212"/>
    </source>
</evidence>
<keyword evidence="4" id="KW-0963">Cytoplasm</keyword>
<dbReference type="GO" id="GO:0007017">
    <property type="term" value="P:microtubule-based process"/>
    <property type="evidence" value="ECO:0007669"/>
    <property type="project" value="InterPro"/>
</dbReference>
<comment type="subcellular location">
    <subcellularLocation>
        <location evidence="2">Cytoplasm</location>
        <location evidence="2">Cytoskeleton</location>
    </subcellularLocation>
</comment>
<organism evidence="16 17">
    <name type="scientific">Homarus americanus</name>
    <name type="common">American lobster</name>
    <dbReference type="NCBI Taxonomy" id="6706"/>
    <lineage>
        <taxon>Eukaryota</taxon>
        <taxon>Metazoa</taxon>
        <taxon>Ecdysozoa</taxon>
        <taxon>Arthropoda</taxon>
        <taxon>Crustacea</taxon>
        <taxon>Multicrustacea</taxon>
        <taxon>Malacostraca</taxon>
        <taxon>Eumalacostraca</taxon>
        <taxon>Eucarida</taxon>
        <taxon>Decapoda</taxon>
        <taxon>Pleocyemata</taxon>
        <taxon>Astacidea</taxon>
        <taxon>Nephropoidea</taxon>
        <taxon>Nephropidae</taxon>
        <taxon>Homarus</taxon>
    </lineage>
</organism>
<dbReference type="AlphaFoldDB" id="A0A8J5N5D2"/>
<comment type="catalytic activity">
    <reaction evidence="12">
        <text>GTP + H2O = GDP + phosphate + H(+)</text>
        <dbReference type="Rhea" id="RHEA:19669"/>
        <dbReference type="ChEBI" id="CHEBI:15377"/>
        <dbReference type="ChEBI" id="CHEBI:15378"/>
        <dbReference type="ChEBI" id="CHEBI:37565"/>
        <dbReference type="ChEBI" id="CHEBI:43474"/>
        <dbReference type="ChEBI" id="CHEBI:58189"/>
    </reaction>
    <physiologicalReaction direction="left-to-right" evidence="12">
        <dbReference type="Rhea" id="RHEA:19670"/>
    </physiologicalReaction>
</comment>
<evidence type="ECO:0000313" key="16">
    <source>
        <dbReference type="EMBL" id="KAG7173108.1"/>
    </source>
</evidence>
<comment type="cofactor">
    <cofactor evidence="1">
        <name>Mg(2+)</name>
        <dbReference type="ChEBI" id="CHEBI:18420"/>
    </cofactor>
</comment>
<dbReference type="Pfam" id="PF00091">
    <property type="entry name" value="Tubulin"/>
    <property type="match status" value="1"/>
</dbReference>
<dbReference type="SMART" id="SM00865">
    <property type="entry name" value="Tubulin_C"/>
    <property type="match status" value="1"/>
</dbReference>
<evidence type="ECO:0000256" key="5">
    <source>
        <dbReference type="ARBA" id="ARBA00022701"/>
    </source>
</evidence>
<feature type="coiled-coil region" evidence="13">
    <location>
        <begin position="25"/>
        <end position="73"/>
    </location>
</feature>
<dbReference type="FunFam" id="3.30.1330.20:FF:000001">
    <property type="entry name" value="Tubulin alpha chain"/>
    <property type="match status" value="1"/>
</dbReference>
<protein>
    <submittedName>
        <fullName evidence="16">Tubulin alpha chain-like 5</fullName>
    </submittedName>
</protein>
<evidence type="ECO:0000256" key="4">
    <source>
        <dbReference type="ARBA" id="ARBA00022490"/>
    </source>
</evidence>
<evidence type="ECO:0000256" key="3">
    <source>
        <dbReference type="ARBA" id="ARBA00009636"/>
    </source>
</evidence>
<evidence type="ECO:0000256" key="8">
    <source>
        <dbReference type="ARBA" id="ARBA00022801"/>
    </source>
</evidence>
<evidence type="ECO:0000256" key="12">
    <source>
        <dbReference type="ARBA" id="ARBA00049117"/>
    </source>
</evidence>
<evidence type="ECO:0000313" key="17">
    <source>
        <dbReference type="Proteomes" id="UP000747542"/>
    </source>
</evidence>
<reference evidence="16" key="1">
    <citation type="journal article" date="2021" name="Sci. Adv.">
        <title>The American lobster genome reveals insights on longevity, neural, and immune adaptations.</title>
        <authorList>
            <person name="Polinski J.M."/>
            <person name="Zimin A.V."/>
            <person name="Clark K.F."/>
            <person name="Kohn A.B."/>
            <person name="Sadowski N."/>
            <person name="Timp W."/>
            <person name="Ptitsyn A."/>
            <person name="Khanna P."/>
            <person name="Romanova D.Y."/>
            <person name="Williams P."/>
            <person name="Greenwood S.J."/>
            <person name="Moroz L.L."/>
            <person name="Walt D.R."/>
            <person name="Bodnar A.G."/>
        </authorList>
    </citation>
    <scope>NUCLEOTIDE SEQUENCE</scope>
    <source>
        <strain evidence="16">GMGI-L3</strain>
    </source>
</reference>
<evidence type="ECO:0000256" key="9">
    <source>
        <dbReference type="ARBA" id="ARBA00022842"/>
    </source>
</evidence>
<dbReference type="InterPro" id="IPR000217">
    <property type="entry name" value="Tubulin"/>
</dbReference>
<keyword evidence="11" id="KW-0206">Cytoskeleton</keyword>
<evidence type="ECO:0000256" key="13">
    <source>
        <dbReference type="SAM" id="Coils"/>
    </source>
</evidence>
<dbReference type="Proteomes" id="UP000747542">
    <property type="component" value="Unassembled WGS sequence"/>
</dbReference>
<dbReference type="GO" id="GO:0046872">
    <property type="term" value="F:metal ion binding"/>
    <property type="evidence" value="ECO:0007669"/>
    <property type="project" value="UniProtKB-KW"/>
</dbReference>
<keyword evidence="17" id="KW-1185">Reference proteome</keyword>
<feature type="domain" description="Tubulin/FtsZ GTPase" evidence="14">
    <location>
        <begin position="298"/>
        <end position="495"/>
    </location>
</feature>
<dbReference type="InterPro" id="IPR017975">
    <property type="entry name" value="Tubulin_CS"/>
</dbReference>
<dbReference type="InterPro" id="IPR003008">
    <property type="entry name" value="Tubulin_FtsZ_GTPase"/>
</dbReference>
<dbReference type="GO" id="GO:0005874">
    <property type="term" value="C:microtubule"/>
    <property type="evidence" value="ECO:0007669"/>
    <property type="project" value="UniProtKB-KW"/>
</dbReference>
<dbReference type="Pfam" id="PF03953">
    <property type="entry name" value="Tubulin_C"/>
    <property type="match status" value="1"/>
</dbReference>
<keyword evidence="7" id="KW-0547">Nucleotide-binding</keyword>
<dbReference type="CDD" id="cd02186">
    <property type="entry name" value="alpha_tubulin"/>
    <property type="match status" value="1"/>
</dbReference>
<keyword evidence="13" id="KW-0175">Coiled coil</keyword>
<evidence type="ECO:0000256" key="6">
    <source>
        <dbReference type="ARBA" id="ARBA00022723"/>
    </source>
</evidence>
<dbReference type="GO" id="GO:0005737">
    <property type="term" value="C:cytoplasm"/>
    <property type="evidence" value="ECO:0007669"/>
    <property type="project" value="UniProtKB-ARBA"/>
</dbReference>
<evidence type="ECO:0000256" key="7">
    <source>
        <dbReference type="ARBA" id="ARBA00022741"/>
    </source>
</evidence>
<dbReference type="SMART" id="SM00864">
    <property type="entry name" value="Tubulin"/>
    <property type="match status" value="1"/>
</dbReference>
<keyword evidence="8" id="KW-0378">Hydrolase</keyword>
<evidence type="ECO:0000259" key="14">
    <source>
        <dbReference type="SMART" id="SM00864"/>
    </source>
</evidence>
<dbReference type="GO" id="GO:0005525">
    <property type="term" value="F:GTP binding"/>
    <property type="evidence" value="ECO:0007669"/>
    <property type="project" value="UniProtKB-KW"/>
</dbReference>
<evidence type="ECO:0000256" key="1">
    <source>
        <dbReference type="ARBA" id="ARBA00001946"/>
    </source>
</evidence>
<name>A0A8J5N5D2_HOMAM</name>
<keyword evidence="5" id="KW-0493">Microtubule</keyword>
<dbReference type="GO" id="GO:0016787">
    <property type="term" value="F:hydrolase activity"/>
    <property type="evidence" value="ECO:0007669"/>
    <property type="project" value="UniProtKB-KW"/>
</dbReference>
<keyword evidence="6" id="KW-0479">Metal-binding</keyword>
<dbReference type="PANTHER" id="PTHR11588">
    <property type="entry name" value="TUBULIN"/>
    <property type="match status" value="1"/>
</dbReference>
<feature type="domain" description="Tubulin/FtsZ 2-layer sandwich" evidence="15">
    <location>
        <begin position="497"/>
        <end position="642"/>
    </location>
</feature>
<keyword evidence="10" id="KW-0342">GTP-binding</keyword>
<proteinExistence type="inferred from homology"/>
<gene>
    <name evidence="16" type="primary">Tba-L5</name>
    <name evidence="16" type="ORF">Hamer_G008634</name>
</gene>
<comment type="similarity">
    <text evidence="3">Belongs to the tubulin family.</text>
</comment>
<sequence>MDTAAIKLLIDIQHEAYKNAMELFVSQLTNKIDASQAQIMDLAKSLEYIQADVADLKYQVKQLIREKNEDKRTTMRWQDQIQSSSKLVEDLESKDSCVDKTSHNSLCIEGILEAEPETLLQLAATVTTLFQEKLEMSDVPLEQVYRVGQRKCSRPRSVLVIFCNPIDRDVVLRRSRMLHGTKIFIYESLCPTTQNVLNGTEEERLPYLSHAELIAKYKGVAQDSSSAVMSSSSLATANHHDSTSTHNADTGGGRQVLSLHVGQAGVQIGRVCWELYCLEHGIFPDGVPYPAISEESSLDPFFSETSDGKMVPRSIFIDLEPSVVDEIRRGTHQDLFHPADLITHKEDAANNFARGRHSVGREVVHAVTERIRKQVEGCSGLQGFICTHSFGGGTGSGFMTLLLEKLAQEYPSTSLMRFCAFPSPRMSTAVVEPYNTILHASTTMEYDHCVFVFDNEATYNLCVNKLGIGRPTYNNLNHHVAQVVSAATASLRFDGALNVDVRDFNTNLVPLPRLHFPVMTYAPIVSADNAYREQQSVSDMTTACFDPAMQMATCNPATGKYMSCCLLYRGDVTPNDVQRAISAIKLKKSVQFVEWCPTGFKLGINGGRPKVLPGADLAKMSRSVCMLANTTAFKDAWARVNHKFQLMYSRRAFVHWFVGAGLEDSELGIAQENVAQLVNDYQEVDGDDGKVDAHEF</sequence>
<dbReference type="OrthoDB" id="6355940at2759"/>
<comment type="caution">
    <text evidence="16">The sequence shown here is derived from an EMBL/GenBank/DDBJ whole genome shotgun (WGS) entry which is preliminary data.</text>
</comment>